<evidence type="ECO:0000256" key="3">
    <source>
        <dbReference type="ARBA" id="ARBA00038054"/>
    </source>
</evidence>
<dbReference type="Pfam" id="PF01613">
    <property type="entry name" value="Flavin_Reduct"/>
    <property type="match status" value="1"/>
</dbReference>
<gene>
    <name evidence="5" type="ORF">RFV38_01350</name>
</gene>
<dbReference type="EC" id="1.5.1.-" evidence="5"/>
<dbReference type="Proteomes" id="UP001279681">
    <property type="component" value="Unassembled WGS sequence"/>
</dbReference>
<evidence type="ECO:0000313" key="5">
    <source>
        <dbReference type="EMBL" id="MDX8335157.1"/>
    </source>
</evidence>
<comment type="caution">
    <text evidence="5">The sequence shown here is derived from an EMBL/GenBank/DDBJ whole genome shotgun (WGS) entry which is preliminary data.</text>
</comment>
<dbReference type="EMBL" id="JAVIKH010000001">
    <property type="protein sequence ID" value="MDX8335157.1"/>
    <property type="molecule type" value="Genomic_DNA"/>
</dbReference>
<protein>
    <submittedName>
        <fullName evidence="5">Flavin reductase family protein</fullName>
        <ecNumber evidence="5">1.5.1.-</ecNumber>
    </submittedName>
</protein>
<dbReference type="PANTHER" id="PTHR43567">
    <property type="entry name" value="FLAVOREDOXIN-RELATED-RELATED"/>
    <property type="match status" value="1"/>
</dbReference>
<organism evidence="5 6">
    <name type="scientific">Candidatus Cetobacterium colombiensis</name>
    <dbReference type="NCBI Taxonomy" id="3073100"/>
    <lineage>
        <taxon>Bacteria</taxon>
        <taxon>Fusobacteriati</taxon>
        <taxon>Fusobacteriota</taxon>
        <taxon>Fusobacteriia</taxon>
        <taxon>Fusobacteriales</taxon>
        <taxon>Fusobacteriaceae</taxon>
        <taxon>Cetobacterium</taxon>
    </lineage>
</organism>
<evidence type="ECO:0000256" key="1">
    <source>
        <dbReference type="ARBA" id="ARBA00001917"/>
    </source>
</evidence>
<keyword evidence="5" id="KW-0560">Oxidoreductase</keyword>
<feature type="domain" description="Flavin reductase like" evidence="4">
    <location>
        <begin position="10"/>
        <end position="157"/>
    </location>
</feature>
<proteinExistence type="inferred from homology"/>
<keyword evidence="2" id="KW-0285">Flavoprotein</keyword>
<name>A0ABU4W6K8_9FUSO</name>
<accession>A0ABU4W6K8</accession>
<dbReference type="InterPro" id="IPR012349">
    <property type="entry name" value="Split_barrel_FMN-bd"/>
</dbReference>
<evidence type="ECO:0000256" key="2">
    <source>
        <dbReference type="ARBA" id="ARBA00022630"/>
    </source>
</evidence>
<sequence length="225" mass="25720">MTKELFKGSVVLNPVPAVVITSKNKDGVENAFTVAWTGTICTNPPMLSISIRPERLSYEYIKETMEFTVNLPNTFQVRETDYCGVISGRDVNKIKHLGLTSKPGHHVNSPYLEEFPINIECKVKQIIPLGTHDLFLAEVVGSHINKNIIDEKGKIHFEWANLINYCHGEYFPMTKKPIGQFGFSVAKNPLLIEKYKHIKSYVEYKDEKNNRKPKKKVKVKSKKKK</sequence>
<evidence type="ECO:0000313" key="6">
    <source>
        <dbReference type="Proteomes" id="UP001279681"/>
    </source>
</evidence>
<dbReference type="Gene3D" id="2.30.110.10">
    <property type="entry name" value="Electron Transport, Fmn-binding Protein, Chain A"/>
    <property type="match status" value="1"/>
</dbReference>
<dbReference type="RefSeq" id="WP_320312567.1">
    <property type="nucleotide sequence ID" value="NZ_JAVIKH010000001.1"/>
</dbReference>
<reference evidence="6" key="1">
    <citation type="submission" date="2023-07" db="EMBL/GenBank/DDBJ databases">
        <authorList>
            <person name="Colorado M.A."/>
            <person name="Villamil L.M."/>
            <person name="Melo J.F."/>
            <person name="Rodriguez J.A."/>
            <person name="Ruiz R.Y."/>
        </authorList>
    </citation>
    <scope>NUCLEOTIDE SEQUENCE [LARGE SCALE GENOMIC DNA]</scope>
    <source>
        <strain evidence="6">C33</strain>
    </source>
</reference>
<comment type="similarity">
    <text evidence="3">Belongs to the flavoredoxin family.</text>
</comment>
<dbReference type="SUPFAM" id="SSF50475">
    <property type="entry name" value="FMN-binding split barrel"/>
    <property type="match status" value="1"/>
</dbReference>
<dbReference type="InterPro" id="IPR052174">
    <property type="entry name" value="Flavoredoxin"/>
</dbReference>
<dbReference type="SMART" id="SM00903">
    <property type="entry name" value="Flavin_Reduct"/>
    <property type="match status" value="1"/>
</dbReference>
<dbReference type="InterPro" id="IPR002563">
    <property type="entry name" value="Flavin_Rdtase-like_dom"/>
</dbReference>
<evidence type="ECO:0000259" key="4">
    <source>
        <dbReference type="SMART" id="SM00903"/>
    </source>
</evidence>
<dbReference type="GO" id="GO:0016491">
    <property type="term" value="F:oxidoreductase activity"/>
    <property type="evidence" value="ECO:0007669"/>
    <property type="project" value="UniProtKB-KW"/>
</dbReference>
<comment type="cofactor">
    <cofactor evidence="1">
        <name>FMN</name>
        <dbReference type="ChEBI" id="CHEBI:58210"/>
    </cofactor>
</comment>
<keyword evidence="6" id="KW-1185">Reference proteome</keyword>
<dbReference type="PANTHER" id="PTHR43567:SF1">
    <property type="entry name" value="FLAVOREDOXIN"/>
    <property type="match status" value="1"/>
</dbReference>